<proteinExistence type="predicted"/>
<reference evidence="1 2" key="1">
    <citation type="journal article" date="2018" name="Front. Plant Sci.">
        <title>Red Clover (Trifolium pratense) and Zigzag Clover (T. medium) - A Picture of Genomic Similarities and Differences.</title>
        <authorList>
            <person name="Dluhosova J."/>
            <person name="Istvanek J."/>
            <person name="Nedelnik J."/>
            <person name="Repkova J."/>
        </authorList>
    </citation>
    <scope>NUCLEOTIDE SEQUENCE [LARGE SCALE GENOMIC DNA]</scope>
    <source>
        <strain evidence="2">cv. 10/8</strain>
        <tissue evidence="1">Leaf</tissue>
    </source>
</reference>
<organism evidence="1 2">
    <name type="scientific">Trifolium medium</name>
    <dbReference type="NCBI Taxonomy" id="97028"/>
    <lineage>
        <taxon>Eukaryota</taxon>
        <taxon>Viridiplantae</taxon>
        <taxon>Streptophyta</taxon>
        <taxon>Embryophyta</taxon>
        <taxon>Tracheophyta</taxon>
        <taxon>Spermatophyta</taxon>
        <taxon>Magnoliopsida</taxon>
        <taxon>eudicotyledons</taxon>
        <taxon>Gunneridae</taxon>
        <taxon>Pentapetalae</taxon>
        <taxon>rosids</taxon>
        <taxon>fabids</taxon>
        <taxon>Fabales</taxon>
        <taxon>Fabaceae</taxon>
        <taxon>Papilionoideae</taxon>
        <taxon>50 kb inversion clade</taxon>
        <taxon>NPAAA clade</taxon>
        <taxon>Hologalegina</taxon>
        <taxon>IRL clade</taxon>
        <taxon>Trifolieae</taxon>
        <taxon>Trifolium</taxon>
    </lineage>
</organism>
<comment type="caution">
    <text evidence="1">The sequence shown here is derived from an EMBL/GenBank/DDBJ whole genome shotgun (WGS) entry which is preliminary data.</text>
</comment>
<accession>A0A392SH24</accession>
<dbReference type="AlphaFoldDB" id="A0A392SH24"/>
<feature type="non-terminal residue" evidence="1">
    <location>
        <position position="1"/>
    </location>
</feature>
<keyword evidence="2" id="KW-1185">Reference proteome</keyword>
<name>A0A392SH24_9FABA</name>
<dbReference type="EMBL" id="LXQA010368222">
    <property type="protein sequence ID" value="MCI47156.1"/>
    <property type="molecule type" value="Genomic_DNA"/>
</dbReference>
<protein>
    <submittedName>
        <fullName evidence="1">Uncharacterized protein</fullName>
    </submittedName>
</protein>
<evidence type="ECO:0000313" key="1">
    <source>
        <dbReference type="EMBL" id="MCI47156.1"/>
    </source>
</evidence>
<sequence>TQPDANVNFLLVPVVSGGLLELVALVGCSLLKSVWSAVWLLEFSFFPGRVWSVKGFFQHW</sequence>
<evidence type="ECO:0000313" key="2">
    <source>
        <dbReference type="Proteomes" id="UP000265520"/>
    </source>
</evidence>
<dbReference type="Proteomes" id="UP000265520">
    <property type="component" value="Unassembled WGS sequence"/>
</dbReference>